<gene>
    <name evidence="1" type="ORF">SAMN05421867_106205</name>
</gene>
<dbReference type="EMBL" id="FOKA01000006">
    <property type="protein sequence ID" value="SFB08809.1"/>
    <property type="molecule type" value="Genomic_DNA"/>
</dbReference>
<dbReference type="Proteomes" id="UP000199012">
    <property type="component" value="Unassembled WGS sequence"/>
</dbReference>
<evidence type="ECO:0000313" key="2">
    <source>
        <dbReference type="Proteomes" id="UP000199012"/>
    </source>
</evidence>
<sequence length="643" mass="70404">MSDGSAVRWQWRPQDPAYGNYGNANQWTVNAGLASLARESAQNANDARLPGEDAELVYTFIRLTGAHRETFEQALGWRDEMLPHLQAMGSSSGGAVTAGQLAAGVEDLRLADALVLLRVSDHGARGLHGPEFAVGDEDLFGNFVKLCRLDLFSGKDKAAGGSFGLGKAVYWRFSRVQTVLFNSTVRPEDASDGQFRSRLFGVQQGVVHHLDGTSYQGRGYFGVAEGDENVRSVWGDHDLARRLHVSRPDDRPGTTALAVGFYDPDNPRTVYGRNALSGLAKELRQGIEESFWPLLARRRMTVRIDVEENGIRTESTVVDPSDTFTELTRALRRYDAGEVAETLDDPEAVIVRDVQVEVSARRAPDDHPRFIHTAKLVVTMSDEQPDTLENRVCLFRRPEMIVETIDKTFEGRTYHAFLLAGSAVAPDAPTEEMVRADDFLRFSEPPAHDRWIPGTGRKQASQANLTARYVAPWLPNLKAIERGVLEQLTQVFGTPPPPPDSPPQAVLKHLRFLTGAPGSGGRGATVGRKPEVVDVSAEVVEGVWDIRFTVRAQNRAQGWAIQPELVLIGMDTSAVVVPWGGPLDVVGPVDGTCDGRSVVLPEKDRARIVKAALRGRSPAVAPIPAEISRVDVRLRVLDEGQPS</sequence>
<dbReference type="AlphaFoldDB" id="A0A1I0Y6A0"/>
<organism evidence="1 2">
    <name type="scientific">Cellulomonas marina</name>
    <dbReference type="NCBI Taxonomy" id="988821"/>
    <lineage>
        <taxon>Bacteria</taxon>
        <taxon>Bacillati</taxon>
        <taxon>Actinomycetota</taxon>
        <taxon>Actinomycetes</taxon>
        <taxon>Micrococcales</taxon>
        <taxon>Cellulomonadaceae</taxon>
        <taxon>Cellulomonas</taxon>
    </lineage>
</organism>
<dbReference type="STRING" id="988821.SAMN05421867_106205"/>
<keyword evidence="2" id="KW-1185">Reference proteome</keyword>
<proteinExistence type="predicted"/>
<reference evidence="1 2" key="1">
    <citation type="submission" date="2016-10" db="EMBL/GenBank/DDBJ databases">
        <authorList>
            <person name="de Groot N.N."/>
        </authorList>
    </citation>
    <scope>NUCLEOTIDE SEQUENCE [LARGE SCALE GENOMIC DNA]</scope>
    <source>
        <strain evidence="1 2">CGMCC 4.6945</strain>
    </source>
</reference>
<evidence type="ECO:0008006" key="3">
    <source>
        <dbReference type="Google" id="ProtNLM"/>
    </source>
</evidence>
<evidence type="ECO:0000313" key="1">
    <source>
        <dbReference type="EMBL" id="SFB08809.1"/>
    </source>
</evidence>
<name>A0A1I0Y6A0_9CELL</name>
<protein>
    <recommendedName>
        <fullName evidence="3">Histidine kinase-, DNA gyrase B-, and HSP90-like ATPase</fullName>
    </recommendedName>
</protein>
<accession>A0A1I0Y6A0</accession>